<dbReference type="Pfam" id="PF02518">
    <property type="entry name" value="HATPase_c"/>
    <property type="match status" value="1"/>
</dbReference>
<keyword evidence="6" id="KW-0067">ATP-binding</keyword>
<dbReference type="InterPro" id="IPR003018">
    <property type="entry name" value="GAF"/>
</dbReference>
<comment type="caution">
    <text evidence="9">The sequence shown here is derived from an EMBL/GenBank/DDBJ whole genome shotgun (WGS) entry which is preliminary data.</text>
</comment>
<dbReference type="Gene3D" id="1.10.287.130">
    <property type="match status" value="1"/>
</dbReference>
<sequence>MRVELFPQDEDVDGLAPAEALKAWSGDPEQALRLAWAWRQSHVSQSRALLDAAAEGIAAEPAWQARAETILAEQAQLEQRHADAATLIARAEQRFQALNDPLGLADVLLVRIMLAFDRGENDLAEALAPRAIAAALQAGDLGRRGHLQLMWACSWVSRDQRRAAELAEGLLPPRLADAPLALQATMAQYLAMQETQQGDFASAIHHFVLGHHAALASGQLRRAIMSCCSAAFCFGQLLDPGHALEWIERGLALARDTGWPAQIANCRYMMGQALFLLGRFDAAREVLEEVLLATRDNPGLPVVGQAEERLGRVLLQQGQAAEAAQLFDRLQHRALSQQYSDLEAEALDGLAQAQLALGDDVAARQSVQRALDVARRHGYASGALMALKTLAQIERSEPATALQVLQQAEGLSQASQGLKLGADLLVAMADAYAAQGRHAEAFAAERRAREVAAQQASDEAQQRALAMQAHLESQRLSQENEHLRQLARSNAERIALLDRSQETLQAISRIGQEITATLLHEHLFERLSRHLRSLLPVNAFTVYRLNAEAQRLEPLHAAEDGRALLARRIPLDDPNSFAAACVRERQLLQIDSDGVIPSRSQIPGASIMCSLMFAPLQLGERIIGAMSLQSRQRQAFGERELAIFRSLSAYLAVALDNAQAYAGMAQMQHRLAEQQKLAALGSLVAGVAHELNTPVGNSLLAASTLQDGITSLRREINGQQLRRSSLSRFLDQSDDGLAVILSSMRNASTLVRSFKELAVSRETHPRERFRLDEVCRAGLAAQQARYDRSGIELQCLLPSGLEIDSHPTALVQVLSILLDNALVHAFGEQAPEQSGVRIEARIEGEQLQLSVRDNGRGIDDAMQTRVFEPFFTSRFGQGGNGLGLAVARNLVHGVLGGDLSLRSAPGQGSEFLLLLPLQAPAA</sequence>
<evidence type="ECO:0000256" key="5">
    <source>
        <dbReference type="ARBA" id="ARBA00022777"/>
    </source>
</evidence>
<reference evidence="9" key="1">
    <citation type="submission" date="2023-09" db="EMBL/GenBank/DDBJ databases">
        <title>Paucibacter sp. APW11 Genome sequencing and assembly.</title>
        <authorList>
            <person name="Kim I."/>
        </authorList>
    </citation>
    <scope>NUCLEOTIDE SEQUENCE</scope>
    <source>
        <strain evidence="9">APW11</strain>
    </source>
</reference>
<dbReference type="Gene3D" id="1.25.40.10">
    <property type="entry name" value="Tetratricopeptide repeat domain"/>
    <property type="match status" value="1"/>
</dbReference>
<evidence type="ECO:0000256" key="4">
    <source>
        <dbReference type="ARBA" id="ARBA00022741"/>
    </source>
</evidence>
<dbReference type="InterPro" id="IPR004358">
    <property type="entry name" value="Sig_transdc_His_kin-like_C"/>
</dbReference>
<feature type="domain" description="Histidine kinase" evidence="8">
    <location>
        <begin position="686"/>
        <end position="919"/>
    </location>
</feature>
<evidence type="ECO:0000256" key="2">
    <source>
        <dbReference type="ARBA" id="ARBA00012438"/>
    </source>
</evidence>
<dbReference type="InterPro" id="IPR050351">
    <property type="entry name" value="BphY/WalK/GraS-like"/>
</dbReference>
<evidence type="ECO:0000259" key="8">
    <source>
        <dbReference type="PROSITE" id="PS50109"/>
    </source>
</evidence>
<dbReference type="Gene3D" id="3.30.450.40">
    <property type="match status" value="1"/>
</dbReference>
<dbReference type="SUPFAM" id="SSF55874">
    <property type="entry name" value="ATPase domain of HSP90 chaperone/DNA topoisomerase II/histidine kinase"/>
    <property type="match status" value="1"/>
</dbReference>
<protein>
    <recommendedName>
        <fullName evidence="2">histidine kinase</fullName>
        <ecNumber evidence="2">2.7.13.3</ecNumber>
    </recommendedName>
</protein>
<dbReference type="PROSITE" id="PS50109">
    <property type="entry name" value="HIS_KIN"/>
    <property type="match status" value="1"/>
</dbReference>
<dbReference type="InterPro" id="IPR019734">
    <property type="entry name" value="TPR_rpt"/>
</dbReference>
<dbReference type="Proteomes" id="UP001246372">
    <property type="component" value="Unassembled WGS sequence"/>
</dbReference>
<dbReference type="SUPFAM" id="SSF48452">
    <property type="entry name" value="TPR-like"/>
    <property type="match status" value="2"/>
</dbReference>
<dbReference type="SMART" id="SM00028">
    <property type="entry name" value="TPR"/>
    <property type="match status" value="4"/>
</dbReference>
<dbReference type="SMART" id="SM00387">
    <property type="entry name" value="HATPase_c"/>
    <property type="match status" value="1"/>
</dbReference>
<evidence type="ECO:0000256" key="6">
    <source>
        <dbReference type="ARBA" id="ARBA00022840"/>
    </source>
</evidence>
<keyword evidence="7" id="KW-0902">Two-component regulatory system</keyword>
<dbReference type="InterPro" id="IPR005467">
    <property type="entry name" value="His_kinase_dom"/>
</dbReference>
<dbReference type="PANTHER" id="PTHR42878">
    <property type="entry name" value="TWO-COMPONENT HISTIDINE KINASE"/>
    <property type="match status" value="1"/>
</dbReference>
<dbReference type="InterPro" id="IPR036097">
    <property type="entry name" value="HisK_dim/P_sf"/>
</dbReference>
<dbReference type="InterPro" id="IPR003594">
    <property type="entry name" value="HATPase_dom"/>
</dbReference>
<keyword evidence="4" id="KW-0547">Nucleotide-binding</keyword>
<dbReference type="PRINTS" id="PR00344">
    <property type="entry name" value="BCTRLSENSOR"/>
</dbReference>
<dbReference type="Pfam" id="PF13185">
    <property type="entry name" value="GAF_2"/>
    <property type="match status" value="1"/>
</dbReference>
<organism evidence="9 10">
    <name type="scientific">Roseateles aquae</name>
    <dbReference type="NCBI Taxonomy" id="3077235"/>
    <lineage>
        <taxon>Bacteria</taxon>
        <taxon>Pseudomonadati</taxon>
        <taxon>Pseudomonadota</taxon>
        <taxon>Betaproteobacteria</taxon>
        <taxon>Burkholderiales</taxon>
        <taxon>Sphaerotilaceae</taxon>
        <taxon>Roseateles</taxon>
    </lineage>
</organism>
<evidence type="ECO:0000256" key="7">
    <source>
        <dbReference type="ARBA" id="ARBA00023012"/>
    </source>
</evidence>
<dbReference type="EMBL" id="JAVXZY010000003">
    <property type="protein sequence ID" value="MDT8999780.1"/>
    <property type="molecule type" value="Genomic_DNA"/>
</dbReference>
<dbReference type="EC" id="2.7.13.3" evidence="2"/>
<keyword evidence="10" id="KW-1185">Reference proteome</keyword>
<dbReference type="SUPFAM" id="SSF55781">
    <property type="entry name" value="GAF domain-like"/>
    <property type="match status" value="1"/>
</dbReference>
<dbReference type="InterPro" id="IPR029016">
    <property type="entry name" value="GAF-like_dom_sf"/>
</dbReference>
<dbReference type="InterPro" id="IPR011990">
    <property type="entry name" value="TPR-like_helical_dom_sf"/>
</dbReference>
<dbReference type="RefSeq" id="WP_315650336.1">
    <property type="nucleotide sequence ID" value="NZ_JAVXZY010000003.1"/>
</dbReference>
<accession>A0ABU3PBX9</accession>
<dbReference type="SMART" id="SM00065">
    <property type="entry name" value="GAF"/>
    <property type="match status" value="1"/>
</dbReference>
<evidence type="ECO:0000313" key="9">
    <source>
        <dbReference type="EMBL" id="MDT8999780.1"/>
    </source>
</evidence>
<keyword evidence="3" id="KW-0808">Transferase</keyword>
<dbReference type="InterPro" id="IPR036890">
    <property type="entry name" value="HATPase_C_sf"/>
</dbReference>
<keyword evidence="5 9" id="KW-0418">Kinase</keyword>
<evidence type="ECO:0000313" key="10">
    <source>
        <dbReference type="Proteomes" id="UP001246372"/>
    </source>
</evidence>
<dbReference type="SUPFAM" id="SSF47384">
    <property type="entry name" value="Homodimeric domain of signal transducing histidine kinase"/>
    <property type="match status" value="1"/>
</dbReference>
<proteinExistence type="predicted"/>
<gene>
    <name evidence="9" type="ORF">RQP53_10920</name>
</gene>
<comment type="catalytic activity">
    <reaction evidence="1">
        <text>ATP + protein L-histidine = ADP + protein N-phospho-L-histidine.</text>
        <dbReference type="EC" id="2.7.13.3"/>
    </reaction>
</comment>
<evidence type="ECO:0000256" key="1">
    <source>
        <dbReference type="ARBA" id="ARBA00000085"/>
    </source>
</evidence>
<dbReference type="Gene3D" id="3.30.565.10">
    <property type="entry name" value="Histidine kinase-like ATPase, C-terminal domain"/>
    <property type="match status" value="1"/>
</dbReference>
<dbReference type="Pfam" id="PF13432">
    <property type="entry name" value="TPR_16"/>
    <property type="match status" value="1"/>
</dbReference>
<dbReference type="PANTHER" id="PTHR42878:SF7">
    <property type="entry name" value="SENSOR HISTIDINE KINASE GLRK"/>
    <property type="match status" value="1"/>
</dbReference>
<name>A0ABU3PBX9_9BURK</name>
<evidence type="ECO:0000256" key="3">
    <source>
        <dbReference type="ARBA" id="ARBA00022679"/>
    </source>
</evidence>
<dbReference type="GO" id="GO:0016301">
    <property type="term" value="F:kinase activity"/>
    <property type="evidence" value="ECO:0007669"/>
    <property type="project" value="UniProtKB-KW"/>
</dbReference>